<dbReference type="KEGG" id="egr:104443363"/>
<comment type="pathway">
    <text evidence="3">Protein modification; protein ubiquitination.</text>
</comment>
<dbReference type="eggNOG" id="KOG0800">
    <property type="taxonomic scope" value="Eukaryota"/>
</dbReference>
<comment type="subcellular location">
    <subcellularLocation>
        <location evidence="2">Membrane</location>
        <topology evidence="2">Single-pass membrane protein</topology>
    </subcellularLocation>
</comment>
<dbReference type="InterPro" id="IPR001841">
    <property type="entry name" value="Znf_RING"/>
</dbReference>
<proteinExistence type="inferred from homology"/>
<keyword evidence="10" id="KW-0862">Zinc</keyword>
<sequence>MYILVNLFVLFLFHSRTAAQNCSVLACSSSSSSIPIRFPFRLEGSQQPVSCGYPGFTLSCDDHGRTILRLPHSGEFFVRDINFLTQQILLHDPADCLPTRLLQLNLSDSPFLATYYENYTFLDCPMKLKSSAIGCLSNSTHTVLASSDESFVQAMATVCSVMVSRPIPISWPVQYNQDLSDYLNRDLQLSWSTPDCMDCEMKGGMCNFASKGSQNIGCFNIPATDRTSKGLLIFRIVCLTIALPAIMSSFGIGVFICCKDRRQGRNRANNPLQSIDLAAVIPQPSIVTVGLDESTIESFTKIVLGESLRLSGPNDNICPICLADYKPKEILRCIPECAHCFHAECIDEWLKISSMCPVCRNSPSPVPPNDT</sequence>
<keyword evidence="6" id="KW-0479">Metal-binding</keyword>
<keyword evidence="4" id="KW-0808">Transferase</keyword>
<evidence type="ECO:0000256" key="11">
    <source>
        <dbReference type="ARBA" id="ARBA00022989"/>
    </source>
</evidence>
<evidence type="ECO:0000313" key="21">
    <source>
        <dbReference type="EMBL" id="KCW71503.1"/>
    </source>
</evidence>
<feature type="transmembrane region" description="Helical" evidence="18">
    <location>
        <begin position="232"/>
        <end position="257"/>
    </location>
</feature>
<reference evidence="21" key="1">
    <citation type="submission" date="2013-07" db="EMBL/GenBank/DDBJ databases">
        <title>The genome of Eucalyptus grandis.</title>
        <authorList>
            <person name="Schmutz J."/>
            <person name="Hayes R."/>
            <person name="Myburg A."/>
            <person name="Tuskan G."/>
            <person name="Grattapaglia D."/>
            <person name="Rokhsar D.S."/>
        </authorList>
    </citation>
    <scope>NUCLEOTIDE SEQUENCE</scope>
    <source>
        <tissue evidence="21">Leaf extractions</tissue>
    </source>
</reference>
<comment type="catalytic activity">
    <reaction evidence="16">
        <text>L-seryl-[protein] + ATP = O-phospho-L-seryl-[protein] + ADP + H(+)</text>
        <dbReference type="Rhea" id="RHEA:17989"/>
        <dbReference type="Rhea" id="RHEA-COMP:9863"/>
        <dbReference type="Rhea" id="RHEA-COMP:11604"/>
        <dbReference type="ChEBI" id="CHEBI:15378"/>
        <dbReference type="ChEBI" id="CHEBI:29999"/>
        <dbReference type="ChEBI" id="CHEBI:30616"/>
        <dbReference type="ChEBI" id="CHEBI:83421"/>
        <dbReference type="ChEBI" id="CHEBI:456216"/>
        <dbReference type="EC" id="2.7.11.1"/>
    </reaction>
</comment>
<dbReference type="GO" id="GO:0016020">
    <property type="term" value="C:membrane"/>
    <property type="evidence" value="ECO:0007669"/>
    <property type="project" value="UniProtKB-SubCell"/>
</dbReference>
<dbReference type="Pfam" id="PF13947">
    <property type="entry name" value="GUB_WAK_bind"/>
    <property type="match status" value="1"/>
</dbReference>
<evidence type="ECO:0000256" key="19">
    <source>
        <dbReference type="SAM" id="SignalP"/>
    </source>
</evidence>
<evidence type="ECO:0000256" key="5">
    <source>
        <dbReference type="ARBA" id="ARBA00022692"/>
    </source>
</evidence>
<organism evidence="21">
    <name type="scientific">Eucalyptus grandis</name>
    <name type="common">Flooded gum</name>
    <dbReference type="NCBI Taxonomy" id="71139"/>
    <lineage>
        <taxon>Eukaryota</taxon>
        <taxon>Viridiplantae</taxon>
        <taxon>Streptophyta</taxon>
        <taxon>Embryophyta</taxon>
        <taxon>Tracheophyta</taxon>
        <taxon>Spermatophyta</taxon>
        <taxon>Magnoliopsida</taxon>
        <taxon>eudicotyledons</taxon>
        <taxon>Gunneridae</taxon>
        <taxon>Pentapetalae</taxon>
        <taxon>rosids</taxon>
        <taxon>malvids</taxon>
        <taxon>Myrtales</taxon>
        <taxon>Myrtaceae</taxon>
        <taxon>Myrtoideae</taxon>
        <taxon>Eucalypteae</taxon>
        <taxon>Eucalyptus</taxon>
    </lineage>
</organism>
<dbReference type="Pfam" id="PF14380">
    <property type="entry name" value="WAK_assoc"/>
    <property type="match status" value="1"/>
</dbReference>
<comment type="similarity">
    <text evidence="14">Belongs to the RING-type zinc finger family. ATL subfamily.</text>
</comment>
<dbReference type="CDD" id="cd16461">
    <property type="entry name" value="RING-H2_EL5-like"/>
    <property type="match status" value="1"/>
</dbReference>
<gene>
    <name evidence="21" type="ORF">EUGRSUZ_E00055</name>
</gene>
<feature type="chain" id="PRO_5001573943" description="RING-type domain-containing protein" evidence="19">
    <location>
        <begin position="20"/>
        <end position="371"/>
    </location>
</feature>
<evidence type="ECO:0000256" key="1">
    <source>
        <dbReference type="ARBA" id="ARBA00000900"/>
    </source>
</evidence>
<dbReference type="PROSITE" id="PS50089">
    <property type="entry name" value="ZF_RING_2"/>
    <property type="match status" value="1"/>
</dbReference>
<evidence type="ECO:0000256" key="14">
    <source>
        <dbReference type="ARBA" id="ARBA00024209"/>
    </source>
</evidence>
<dbReference type="PANTHER" id="PTHR46279:SF2">
    <property type="entry name" value="RING-H2 FINGER PROTEIN ATL21A-RELATED"/>
    <property type="match status" value="1"/>
</dbReference>
<feature type="signal peptide" evidence="19">
    <location>
        <begin position="1"/>
        <end position="19"/>
    </location>
</feature>
<evidence type="ECO:0000256" key="10">
    <source>
        <dbReference type="ARBA" id="ARBA00022833"/>
    </source>
</evidence>
<dbReference type="Gramene" id="KCW71503">
    <property type="protein sequence ID" value="KCW71503"/>
    <property type="gene ID" value="EUGRSUZ_E00055"/>
</dbReference>
<evidence type="ECO:0000256" key="15">
    <source>
        <dbReference type="ARBA" id="ARBA00047899"/>
    </source>
</evidence>
<protein>
    <recommendedName>
        <fullName evidence="20">RING-type domain-containing protein</fullName>
    </recommendedName>
</protein>
<evidence type="ECO:0000256" key="13">
    <source>
        <dbReference type="ARBA" id="ARBA00023180"/>
    </source>
</evidence>
<evidence type="ECO:0000256" key="17">
    <source>
        <dbReference type="PROSITE-ProRule" id="PRU00175"/>
    </source>
</evidence>
<dbReference type="OrthoDB" id="8062037at2759"/>
<dbReference type="GO" id="GO:0008270">
    <property type="term" value="F:zinc ion binding"/>
    <property type="evidence" value="ECO:0007669"/>
    <property type="project" value="UniProtKB-KW"/>
</dbReference>
<dbReference type="InterPro" id="IPR032872">
    <property type="entry name" value="WAK_assoc_C"/>
</dbReference>
<evidence type="ECO:0000256" key="18">
    <source>
        <dbReference type="SAM" id="Phobius"/>
    </source>
</evidence>
<comment type="catalytic activity">
    <reaction evidence="1">
        <text>S-ubiquitinyl-[E2 ubiquitin-conjugating enzyme]-L-cysteine + [acceptor protein]-L-lysine = [E2 ubiquitin-conjugating enzyme]-L-cysteine + N(6)-ubiquitinyl-[acceptor protein]-L-lysine.</text>
        <dbReference type="EC" id="2.3.2.27"/>
    </reaction>
</comment>
<feature type="domain" description="RING-type" evidence="20">
    <location>
        <begin position="318"/>
        <end position="360"/>
    </location>
</feature>
<accession>A0A059BZ75</accession>
<dbReference type="SUPFAM" id="SSF57850">
    <property type="entry name" value="RING/U-box"/>
    <property type="match status" value="1"/>
</dbReference>
<keyword evidence="8 17" id="KW-0863">Zinc-finger</keyword>
<keyword evidence="12 18" id="KW-0472">Membrane</keyword>
<evidence type="ECO:0000256" key="4">
    <source>
        <dbReference type="ARBA" id="ARBA00022679"/>
    </source>
</evidence>
<keyword evidence="11 18" id="KW-1133">Transmembrane helix</keyword>
<evidence type="ECO:0000256" key="3">
    <source>
        <dbReference type="ARBA" id="ARBA00004906"/>
    </source>
</evidence>
<name>A0A059BZ75_EUCGR</name>
<evidence type="ECO:0000256" key="6">
    <source>
        <dbReference type="ARBA" id="ARBA00022723"/>
    </source>
</evidence>
<evidence type="ECO:0000256" key="16">
    <source>
        <dbReference type="ARBA" id="ARBA00048679"/>
    </source>
</evidence>
<evidence type="ECO:0000256" key="2">
    <source>
        <dbReference type="ARBA" id="ARBA00004167"/>
    </source>
</evidence>
<dbReference type="Gene3D" id="3.30.40.10">
    <property type="entry name" value="Zinc/RING finger domain, C3HC4 (zinc finger)"/>
    <property type="match status" value="1"/>
</dbReference>
<dbReference type="AlphaFoldDB" id="A0A059BZ75"/>
<keyword evidence="5 18" id="KW-0812">Transmembrane</keyword>
<keyword evidence="9" id="KW-0833">Ubl conjugation pathway</keyword>
<evidence type="ECO:0000256" key="8">
    <source>
        <dbReference type="ARBA" id="ARBA00022771"/>
    </source>
</evidence>
<dbReference type="InParanoid" id="A0A059BZ75"/>
<dbReference type="PANTHER" id="PTHR46279">
    <property type="entry name" value="RING/U-BOX SUPERFAMILY PROTEIN"/>
    <property type="match status" value="1"/>
</dbReference>
<comment type="catalytic activity">
    <reaction evidence="15">
        <text>L-threonyl-[protein] + ATP = O-phospho-L-threonyl-[protein] + ADP + H(+)</text>
        <dbReference type="Rhea" id="RHEA:46608"/>
        <dbReference type="Rhea" id="RHEA-COMP:11060"/>
        <dbReference type="Rhea" id="RHEA-COMP:11605"/>
        <dbReference type="ChEBI" id="CHEBI:15378"/>
        <dbReference type="ChEBI" id="CHEBI:30013"/>
        <dbReference type="ChEBI" id="CHEBI:30616"/>
        <dbReference type="ChEBI" id="CHEBI:61977"/>
        <dbReference type="ChEBI" id="CHEBI:456216"/>
        <dbReference type="EC" id="2.7.11.1"/>
    </reaction>
</comment>
<dbReference type="Pfam" id="PF13639">
    <property type="entry name" value="zf-RING_2"/>
    <property type="match status" value="1"/>
</dbReference>
<dbReference type="InterPro" id="IPR025287">
    <property type="entry name" value="WAK_GUB"/>
</dbReference>
<dbReference type="GO" id="GO:0061630">
    <property type="term" value="F:ubiquitin protein ligase activity"/>
    <property type="evidence" value="ECO:0007669"/>
    <property type="project" value="UniProtKB-EC"/>
</dbReference>
<dbReference type="GO" id="GO:0004674">
    <property type="term" value="F:protein serine/threonine kinase activity"/>
    <property type="evidence" value="ECO:0007669"/>
    <property type="project" value="UniProtKB-KW"/>
</dbReference>
<dbReference type="InterPro" id="IPR046948">
    <property type="entry name" value="ATL20-22-like"/>
</dbReference>
<dbReference type="OMA" id="RCIPECA"/>
<dbReference type="EMBL" id="KK198757">
    <property type="protein sequence ID" value="KCW71503.1"/>
    <property type="molecule type" value="Genomic_DNA"/>
</dbReference>
<evidence type="ECO:0000256" key="7">
    <source>
        <dbReference type="ARBA" id="ARBA00022729"/>
    </source>
</evidence>
<evidence type="ECO:0000256" key="9">
    <source>
        <dbReference type="ARBA" id="ARBA00022786"/>
    </source>
</evidence>
<evidence type="ECO:0000259" key="20">
    <source>
        <dbReference type="PROSITE" id="PS50089"/>
    </source>
</evidence>
<keyword evidence="7 19" id="KW-0732">Signal</keyword>
<dbReference type="SMART" id="SM00184">
    <property type="entry name" value="RING"/>
    <property type="match status" value="1"/>
</dbReference>
<keyword evidence="13" id="KW-0325">Glycoprotein</keyword>
<dbReference type="GO" id="GO:0030247">
    <property type="term" value="F:polysaccharide binding"/>
    <property type="evidence" value="ECO:0007669"/>
    <property type="project" value="InterPro"/>
</dbReference>
<dbReference type="InterPro" id="IPR013083">
    <property type="entry name" value="Znf_RING/FYVE/PHD"/>
</dbReference>
<evidence type="ECO:0000256" key="12">
    <source>
        <dbReference type="ARBA" id="ARBA00023136"/>
    </source>
</evidence>